<keyword evidence="3" id="KW-0028">Amino-acid biosynthesis</keyword>
<dbReference type="EMBL" id="BSNI01000002">
    <property type="protein sequence ID" value="GLQ17557.1"/>
    <property type="molecule type" value="Genomic_DNA"/>
</dbReference>
<feature type="region of interest" description="Disordered" evidence="5">
    <location>
        <begin position="1"/>
        <end position="32"/>
    </location>
</feature>
<sequence length="409" mass="44283">MANAKNPLADPKNQRAATQLVHGGTNRSQHGETSEALYLNSGFIYDSSAAAEARFMGEDDGHIYSRFSNPSYDMFQDRMCLLEGAEAARATATGMAAVTTAVMSQVRAGDHVVASRALFGGCRFVVEDYLPRWGVQSTIIDGRDPENFARAMKPNTKAIFIETPTNPTLELVDIKAVAEIAHAHGAVLIVDNVFATPLYQKPLALGADLVTYSATKHIDGQGRCMGGVILGSKELIEADVHTIIRQTGPTISPFNAWVLLKGLETLALRVEKMTASAAALADFLADHPKIEKVFYPHHKSHPQYELGMRQMSAGSTMLAMEVKSNAGDGSGDNQENAFKLADALSVIKISNNLGDAKSIITHPATTTHQRFSEEERLEAGINRKLLRLSVGLEDGQDLIDDFAFALDQI</sequence>
<dbReference type="SUPFAM" id="SSF53383">
    <property type="entry name" value="PLP-dependent transferases"/>
    <property type="match status" value="1"/>
</dbReference>
<dbReference type="NCBIfam" id="TIGR01325">
    <property type="entry name" value="O_suc_HS_sulf"/>
    <property type="match status" value="1"/>
</dbReference>
<evidence type="ECO:0000256" key="1">
    <source>
        <dbReference type="ARBA" id="ARBA00001933"/>
    </source>
</evidence>
<organism evidence="6 7">
    <name type="scientific">Maritalea porphyrae</name>
    <dbReference type="NCBI Taxonomy" id="880732"/>
    <lineage>
        <taxon>Bacteria</taxon>
        <taxon>Pseudomonadati</taxon>
        <taxon>Pseudomonadota</taxon>
        <taxon>Alphaproteobacteria</taxon>
        <taxon>Hyphomicrobiales</taxon>
        <taxon>Devosiaceae</taxon>
        <taxon>Maritalea</taxon>
    </lineage>
</organism>
<dbReference type="Gene3D" id="3.40.640.10">
    <property type="entry name" value="Type I PLP-dependent aspartate aminotransferase-like (Major domain)"/>
    <property type="match status" value="1"/>
</dbReference>
<dbReference type="EC" id="2.5.1.-" evidence="3"/>
<comment type="pathway">
    <text evidence="3">Amino-acid biosynthesis; L-methionine biosynthesis via de novo pathway; L-homocysteine from O-succinyl-L-homoserine: step 1/1.</text>
</comment>
<evidence type="ECO:0000256" key="5">
    <source>
        <dbReference type="SAM" id="MobiDB-lite"/>
    </source>
</evidence>
<dbReference type="PIRSF" id="PIRSF001434">
    <property type="entry name" value="CGS"/>
    <property type="match status" value="1"/>
</dbReference>
<dbReference type="Proteomes" id="UP001161405">
    <property type="component" value="Unassembled WGS sequence"/>
</dbReference>
<keyword evidence="3" id="KW-0808">Transferase</keyword>
<dbReference type="PANTHER" id="PTHR11808">
    <property type="entry name" value="TRANS-SULFURATION ENZYME FAMILY MEMBER"/>
    <property type="match status" value="1"/>
</dbReference>
<reference evidence="6" key="1">
    <citation type="journal article" date="2014" name="Int. J. Syst. Evol. Microbiol.">
        <title>Complete genome of a new Firmicutes species belonging to the dominant human colonic microbiota ('Ruminococcus bicirculans') reveals two chromosomes and a selective capacity to utilize plant glucans.</title>
        <authorList>
            <consortium name="NISC Comparative Sequencing Program"/>
            <person name="Wegmann U."/>
            <person name="Louis P."/>
            <person name="Goesmann A."/>
            <person name="Henrissat B."/>
            <person name="Duncan S.H."/>
            <person name="Flint H.J."/>
        </authorList>
    </citation>
    <scope>NUCLEOTIDE SEQUENCE</scope>
    <source>
        <strain evidence="6">NBRC 107169</strain>
    </source>
</reference>
<gene>
    <name evidence="3 6" type="primary">metZ</name>
    <name evidence="6" type="ORF">GCM10007879_18060</name>
</gene>
<comment type="subunit">
    <text evidence="3">Homotetramer.</text>
</comment>
<evidence type="ECO:0000256" key="2">
    <source>
        <dbReference type="ARBA" id="ARBA00022898"/>
    </source>
</evidence>
<feature type="modified residue" description="N6-(pyridoxal phosphate)lysine" evidence="3">
    <location>
        <position position="216"/>
    </location>
</feature>
<reference evidence="6" key="2">
    <citation type="submission" date="2023-01" db="EMBL/GenBank/DDBJ databases">
        <title>Draft genome sequence of Maritalea porphyrae strain NBRC 107169.</title>
        <authorList>
            <person name="Sun Q."/>
            <person name="Mori K."/>
        </authorList>
    </citation>
    <scope>NUCLEOTIDE SEQUENCE</scope>
    <source>
        <strain evidence="6">NBRC 107169</strain>
    </source>
</reference>
<comment type="caution">
    <text evidence="6">The sequence shown here is derived from an EMBL/GenBank/DDBJ whole genome shotgun (WGS) entry which is preliminary data.</text>
</comment>
<comment type="catalytic activity">
    <reaction evidence="3">
        <text>O-succinyl-L-homoserine + hydrogen sulfide = L-homocysteine + succinate</text>
        <dbReference type="Rhea" id="RHEA:27826"/>
        <dbReference type="ChEBI" id="CHEBI:29919"/>
        <dbReference type="ChEBI" id="CHEBI:30031"/>
        <dbReference type="ChEBI" id="CHEBI:57661"/>
        <dbReference type="ChEBI" id="CHEBI:58199"/>
    </reaction>
</comment>
<evidence type="ECO:0000256" key="4">
    <source>
        <dbReference type="RuleBase" id="RU362118"/>
    </source>
</evidence>
<evidence type="ECO:0000313" key="7">
    <source>
        <dbReference type="Proteomes" id="UP001161405"/>
    </source>
</evidence>
<evidence type="ECO:0000256" key="3">
    <source>
        <dbReference type="HAMAP-Rule" id="MF_02056"/>
    </source>
</evidence>
<name>A0ABQ5UUC9_9HYPH</name>
<dbReference type="InterPro" id="IPR000277">
    <property type="entry name" value="Cys/Met-Metab_PyrdxlP-dep_enz"/>
</dbReference>
<dbReference type="CDD" id="cd00614">
    <property type="entry name" value="CGS_like"/>
    <property type="match status" value="1"/>
</dbReference>
<dbReference type="Gene3D" id="3.90.1150.10">
    <property type="entry name" value="Aspartate Aminotransferase, domain 1"/>
    <property type="match status" value="1"/>
</dbReference>
<protein>
    <recommendedName>
        <fullName evidence="3">O-succinylhomoserine sulfhydrylase</fullName>
        <shortName evidence="3">OSH sulfhydrylase</shortName>
        <shortName evidence="3">OSHS sulfhydrylase</shortName>
        <ecNumber evidence="3">2.5.1.-</ecNumber>
    </recommendedName>
</protein>
<dbReference type="InterPro" id="IPR006234">
    <property type="entry name" value="O-succ-hSer_sulfhydrylase"/>
</dbReference>
<dbReference type="InterPro" id="IPR015422">
    <property type="entry name" value="PyrdxlP-dep_Trfase_small"/>
</dbReference>
<proteinExistence type="inferred from homology"/>
<accession>A0ABQ5UUC9</accession>
<comment type="similarity">
    <text evidence="3">Belongs to the trans-sulfuration enzymes family. MetZ subfamily.</text>
</comment>
<keyword evidence="3" id="KW-0486">Methionine biosynthesis</keyword>
<dbReference type="RefSeq" id="WP_284363795.1">
    <property type="nucleotide sequence ID" value="NZ_BSNI01000002.1"/>
</dbReference>
<comment type="function">
    <text evidence="3">Catalyzes the formation of L-homocysteine from O-succinyl-L-homoserine (OSHS) and hydrogen sulfide.</text>
</comment>
<dbReference type="Pfam" id="PF01053">
    <property type="entry name" value="Cys_Met_Meta_PP"/>
    <property type="match status" value="1"/>
</dbReference>
<dbReference type="HAMAP" id="MF_02056">
    <property type="entry name" value="MetZ"/>
    <property type="match status" value="1"/>
</dbReference>
<keyword evidence="7" id="KW-1185">Reference proteome</keyword>
<dbReference type="InterPro" id="IPR015424">
    <property type="entry name" value="PyrdxlP-dep_Trfase"/>
</dbReference>
<keyword evidence="2 3" id="KW-0663">Pyridoxal phosphate</keyword>
<dbReference type="PANTHER" id="PTHR11808:SF80">
    <property type="entry name" value="CYSTATHIONINE GAMMA-LYASE"/>
    <property type="match status" value="1"/>
</dbReference>
<dbReference type="InterPro" id="IPR015421">
    <property type="entry name" value="PyrdxlP-dep_Trfase_major"/>
</dbReference>
<evidence type="ECO:0000313" key="6">
    <source>
        <dbReference type="EMBL" id="GLQ17557.1"/>
    </source>
</evidence>
<comment type="cofactor">
    <cofactor evidence="1 3 4">
        <name>pyridoxal 5'-phosphate</name>
        <dbReference type="ChEBI" id="CHEBI:597326"/>
    </cofactor>
</comment>